<dbReference type="InterPro" id="IPR050362">
    <property type="entry name" value="Cation-dep_OMT"/>
</dbReference>
<organism evidence="4 5">
    <name type="scientific">Paeniglutamicibacter antarcticus</name>
    <dbReference type="NCBI Taxonomy" id="494023"/>
    <lineage>
        <taxon>Bacteria</taxon>
        <taxon>Bacillati</taxon>
        <taxon>Actinomycetota</taxon>
        <taxon>Actinomycetes</taxon>
        <taxon>Micrococcales</taxon>
        <taxon>Micrococcaceae</taxon>
        <taxon>Paeniglutamicibacter</taxon>
    </lineage>
</organism>
<evidence type="ECO:0000313" key="4">
    <source>
        <dbReference type="EMBL" id="GAA5228128.1"/>
    </source>
</evidence>
<dbReference type="EMBL" id="BAABLK010000035">
    <property type="protein sequence ID" value="GAA5228128.1"/>
    <property type="molecule type" value="Genomic_DNA"/>
</dbReference>
<name>A0ABP9TQJ4_9MICC</name>
<keyword evidence="1" id="KW-0489">Methyltransferase</keyword>
<sequence length="211" mass="22700">MNLDIFSSWTYAQAQAQDDEVLERARERGRELGVESVGAATAGFLTVLAALSGARNIVEIGTGVGVSGTSLLRGAGKHAALTTIDIDVEHLAAAREGFHDAGVDLSRIRAISGRAQTVLPRLTDNAYDLVFIDADKSHLLEYVAQAIRLVKVGGMIIMHDAFDQHRVSKPAVRQPSTVATRNASRQLRDDERFLTTLVPTGLGLQLAVRTT</sequence>
<evidence type="ECO:0000256" key="2">
    <source>
        <dbReference type="ARBA" id="ARBA00022679"/>
    </source>
</evidence>
<dbReference type="Gene3D" id="3.40.50.150">
    <property type="entry name" value="Vaccinia Virus protein VP39"/>
    <property type="match status" value="1"/>
</dbReference>
<comment type="caution">
    <text evidence="4">The sequence shown here is derived from an EMBL/GenBank/DDBJ whole genome shotgun (WGS) entry which is preliminary data.</text>
</comment>
<evidence type="ECO:0000256" key="1">
    <source>
        <dbReference type="ARBA" id="ARBA00022603"/>
    </source>
</evidence>
<dbReference type="RefSeq" id="WP_210100281.1">
    <property type="nucleotide sequence ID" value="NZ_BAABLK010000035.1"/>
</dbReference>
<dbReference type="Pfam" id="PF01596">
    <property type="entry name" value="Methyltransf_3"/>
    <property type="match status" value="1"/>
</dbReference>
<dbReference type="Proteomes" id="UP001501257">
    <property type="component" value="Unassembled WGS sequence"/>
</dbReference>
<reference evidence="5" key="1">
    <citation type="journal article" date="2019" name="Int. J. Syst. Evol. Microbiol.">
        <title>The Global Catalogue of Microorganisms (GCM) 10K type strain sequencing project: providing services to taxonomists for standard genome sequencing and annotation.</title>
        <authorList>
            <consortium name="The Broad Institute Genomics Platform"/>
            <consortium name="The Broad Institute Genome Sequencing Center for Infectious Disease"/>
            <person name="Wu L."/>
            <person name="Ma J."/>
        </authorList>
    </citation>
    <scope>NUCLEOTIDE SEQUENCE [LARGE SCALE GENOMIC DNA]</scope>
    <source>
        <strain evidence="5">JCM 18952</strain>
    </source>
</reference>
<proteinExistence type="predicted"/>
<evidence type="ECO:0000313" key="5">
    <source>
        <dbReference type="Proteomes" id="UP001501257"/>
    </source>
</evidence>
<dbReference type="PROSITE" id="PS51682">
    <property type="entry name" value="SAM_OMT_I"/>
    <property type="match status" value="1"/>
</dbReference>
<protein>
    <submittedName>
        <fullName evidence="4">SAM-dependent O-methyltransferase</fullName>
    </submittedName>
</protein>
<gene>
    <name evidence="4" type="ORF">GCM10025778_26610</name>
</gene>
<dbReference type="PANTHER" id="PTHR10509">
    <property type="entry name" value="O-METHYLTRANSFERASE-RELATED"/>
    <property type="match status" value="1"/>
</dbReference>
<evidence type="ECO:0000256" key="3">
    <source>
        <dbReference type="ARBA" id="ARBA00022691"/>
    </source>
</evidence>
<dbReference type="PANTHER" id="PTHR10509:SF85">
    <property type="entry name" value="O-METHYLTRANSFERASE RV1220C-RELATED"/>
    <property type="match status" value="1"/>
</dbReference>
<dbReference type="SUPFAM" id="SSF53335">
    <property type="entry name" value="S-adenosyl-L-methionine-dependent methyltransferases"/>
    <property type="match status" value="1"/>
</dbReference>
<dbReference type="InterPro" id="IPR002935">
    <property type="entry name" value="SAM_O-MeTrfase"/>
</dbReference>
<accession>A0ABP9TQJ4</accession>
<keyword evidence="5" id="KW-1185">Reference proteome</keyword>
<dbReference type="InterPro" id="IPR029063">
    <property type="entry name" value="SAM-dependent_MTases_sf"/>
</dbReference>
<keyword evidence="2" id="KW-0808">Transferase</keyword>
<keyword evidence="3" id="KW-0949">S-adenosyl-L-methionine</keyword>
<dbReference type="CDD" id="cd02440">
    <property type="entry name" value="AdoMet_MTases"/>
    <property type="match status" value="1"/>
</dbReference>